<evidence type="ECO:0000313" key="2">
    <source>
        <dbReference type="Proteomes" id="UP000023152"/>
    </source>
</evidence>
<protein>
    <submittedName>
        <fullName evidence="1">Uncharacterized protein</fullName>
    </submittedName>
</protein>
<dbReference type="AlphaFoldDB" id="X6MZK5"/>
<gene>
    <name evidence="1" type="ORF">RFI_18352</name>
</gene>
<name>X6MZK5_RETFI</name>
<organism evidence="1 2">
    <name type="scientific">Reticulomyxa filosa</name>
    <dbReference type="NCBI Taxonomy" id="46433"/>
    <lineage>
        <taxon>Eukaryota</taxon>
        <taxon>Sar</taxon>
        <taxon>Rhizaria</taxon>
        <taxon>Retaria</taxon>
        <taxon>Foraminifera</taxon>
        <taxon>Monothalamids</taxon>
        <taxon>Reticulomyxidae</taxon>
        <taxon>Reticulomyxa</taxon>
    </lineage>
</organism>
<dbReference type="Proteomes" id="UP000023152">
    <property type="component" value="Unassembled WGS sequence"/>
</dbReference>
<dbReference type="EMBL" id="ASPP01014287">
    <property type="protein sequence ID" value="ETO18894.1"/>
    <property type="molecule type" value="Genomic_DNA"/>
</dbReference>
<comment type="caution">
    <text evidence="1">The sequence shown here is derived from an EMBL/GenBank/DDBJ whole genome shotgun (WGS) entry which is preliminary data.</text>
</comment>
<accession>X6MZK5</accession>
<keyword evidence="2" id="KW-1185">Reference proteome</keyword>
<reference evidence="1 2" key="1">
    <citation type="journal article" date="2013" name="Curr. Biol.">
        <title>The Genome of the Foraminiferan Reticulomyxa filosa.</title>
        <authorList>
            <person name="Glockner G."/>
            <person name="Hulsmann N."/>
            <person name="Schleicher M."/>
            <person name="Noegel A.A."/>
            <person name="Eichinger L."/>
            <person name="Gallinger C."/>
            <person name="Pawlowski J."/>
            <person name="Sierra R."/>
            <person name="Euteneuer U."/>
            <person name="Pillet L."/>
            <person name="Moustafa A."/>
            <person name="Platzer M."/>
            <person name="Groth M."/>
            <person name="Szafranski K."/>
            <person name="Schliwa M."/>
        </authorList>
    </citation>
    <scope>NUCLEOTIDE SEQUENCE [LARGE SCALE GENOMIC DNA]</scope>
</reference>
<sequence length="238" mass="27705">MLKRACSSLNVMDEALEKVGIFKTVLTLKKKWKTFLSFNHRWIGKGYLIRIEVYERAITEPNLRPGDIRKIQSFILHNVNNDEAIAVSQNEHVRKTFGKDMMSQMAFDLIPAPLYASMCQLDAQDKWTIKSDPKLFDLNAQNDRHQLEYDHSVGFFENMSNAKAAIAEDDDNLNVMSKRVINCKKKKKEQQDMSFQCSIHFFLYNTSQISQIAFPCLRLFQFFSVKKTITINKFELNS</sequence>
<evidence type="ECO:0000313" key="1">
    <source>
        <dbReference type="EMBL" id="ETO18894.1"/>
    </source>
</evidence>
<proteinExistence type="predicted"/>